<sequence>MDRPISALATIAVLPITEHARTLIRTCCTLATRPQHKEVSLRRWAHQLGYRGHTATKSRRYSTTYTALRAARADHLRAINQEPAPADEVITEKEWRYTHAGHGLGQAMFAETIADDLRVAREAARAALADTDGSEVSR</sequence>
<accession>A0A1H3GLY2</accession>
<keyword evidence="2" id="KW-1185">Reference proteome</keyword>
<dbReference type="EMBL" id="FNPH01000001">
    <property type="protein sequence ID" value="SDY04107.1"/>
    <property type="molecule type" value="Genomic_DNA"/>
</dbReference>
<evidence type="ECO:0000313" key="2">
    <source>
        <dbReference type="Proteomes" id="UP000242415"/>
    </source>
</evidence>
<protein>
    <submittedName>
        <fullName evidence="1">Uncharacterized protein</fullName>
    </submittedName>
</protein>
<dbReference type="Pfam" id="PF20199">
    <property type="entry name" value="RepSA"/>
    <property type="match status" value="1"/>
</dbReference>
<organism evidence="1 2">
    <name type="scientific">Micromonospora pattaloongensis</name>
    <dbReference type="NCBI Taxonomy" id="405436"/>
    <lineage>
        <taxon>Bacteria</taxon>
        <taxon>Bacillati</taxon>
        <taxon>Actinomycetota</taxon>
        <taxon>Actinomycetes</taxon>
        <taxon>Micromonosporales</taxon>
        <taxon>Micromonosporaceae</taxon>
        <taxon>Micromonospora</taxon>
    </lineage>
</organism>
<dbReference type="STRING" id="405436.SAMN05444365_101466"/>
<name>A0A1H3GLY2_9ACTN</name>
<reference evidence="2" key="1">
    <citation type="submission" date="2016-10" db="EMBL/GenBank/DDBJ databases">
        <authorList>
            <person name="Varghese N."/>
            <person name="Submissions S."/>
        </authorList>
    </citation>
    <scope>NUCLEOTIDE SEQUENCE [LARGE SCALE GENOMIC DNA]</scope>
    <source>
        <strain evidence="2">DSM 45245</strain>
    </source>
</reference>
<dbReference type="Proteomes" id="UP000242415">
    <property type="component" value="Unassembled WGS sequence"/>
</dbReference>
<proteinExistence type="predicted"/>
<dbReference type="RefSeq" id="WP_091550777.1">
    <property type="nucleotide sequence ID" value="NZ_FNPH01000001.1"/>
</dbReference>
<gene>
    <name evidence="1" type="ORF">SAMN05444365_101466</name>
</gene>
<dbReference type="OrthoDB" id="3203793at2"/>
<dbReference type="AlphaFoldDB" id="A0A1H3GLY2"/>
<evidence type="ECO:0000313" key="1">
    <source>
        <dbReference type="EMBL" id="SDY04107.1"/>
    </source>
</evidence>
<dbReference type="InterPro" id="IPR046828">
    <property type="entry name" value="RepSA"/>
</dbReference>